<keyword evidence="6 15" id="KW-0732">Signal</keyword>
<dbReference type="InterPro" id="IPR032675">
    <property type="entry name" value="LRR_dom_sf"/>
</dbReference>
<gene>
    <name evidence="17" type="ORF">Ahy_A09g046362</name>
</gene>
<dbReference type="SMART" id="SM00220">
    <property type="entry name" value="S_TKc"/>
    <property type="match status" value="2"/>
</dbReference>
<dbReference type="InterPro" id="IPR011009">
    <property type="entry name" value="Kinase-like_dom_sf"/>
</dbReference>
<evidence type="ECO:0000256" key="7">
    <source>
        <dbReference type="ARBA" id="ARBA00022741"/>
    </source>
</evidence>
<evidence type="ECO:0000256" key="4">
    <source>
        <dbReference type="ARBA" id="ARBA00022679"/>
    </source>
</evidence>
<feature type="binding site" evidence="13">
    <location>
        <position position="1446"/>
    </location>
    <ligand>
        <name>ATP</name>
        <dbReference type="ChEBI" id="CHEBI:30616"/>
    </ligand>
</feature>
<keyword evidence="11 14" id="KW-0472">Membrane</keyword>
<keyword evidence="2" id="KW-0723">Serine/threonine-protein kinase</keyword>
<dbReference type="Pfam" id="PF07714">
    <property type="entry name" value="PK_Tyr_Ser-Thr"/>
    <property type="match status" value="2"/>
</dbReference>
<evidence type="ECO:0000313" key="18">
    <source>
        <dbReference type="Proteomes" id="UP000289738"/>
    </source>
</evidence>
<dbReference type="GO" id="GO:0004674">
    <property type="term" value="F:protein serine/threonine kinase activity"/>
    <property type="evidence" value="ECO:0007669"/>
    <property type="project" value="UniProtKB-KW"/>
</dbReference>
<dbReference type="SUPFAM" id="SSF52058">
    <property type="entry name" value="L domain-like"/>
    <property type="match status" value="1"/>
</dbReference>
<evidence type="ECO:0000256" key="11">
    <source>
        <dbReference type="ARBA" id="ARBA00023136"/>
    </source>
</evidence>
<dbReference type="InterPro" id="IPR024788">
    <property type="entry name" value="Malectin-like_Carb-bd_dom"/>
</dbReference>
<comment type="caution">
    <text evidence="17">The sequence shown here is derived from an EMBL/GenBank/DDBJ whole genome shotgun (WGS) entry which is preliminary data.</text>
</comment>
<evidence type="ECO:0000256" key="14">
    <source>
        <dbReference type="SAM" id="Phobius"/>
    </source>
</evidence>
<evidence type="ECO:0000313" key="17">
    <source>
        <dbReference type="EMBL" id="RYR40609.1"/>
    </source>
</evidence>
<evidence type="ECO:0000256" key="6">
    <source>
        <dbReference type="ARBA" id="ARBA00022729"/>
    </source>
</evidence>
<organism evidence="17 18">
    <name type="scientific">Arachis hypogaea</name>
    <name type="common">Peanut</name>
    <dbReference type="NCBI Taxonomy" id="3818"/>
    <lineage>
        <taxon>Eukaryota</taxon>
        <taxon>Viridiplantae</taxon>
        <taxon>Streptophyta</taxon>
        <taxon>Embryophyta</taxon>
        <taxon>Tracheophyta</taxon>
        <taxon>Spermatophyta</taxon>
        <taxon>Magnoliopsida</taxon>
        <taxon>eudicotyledons</taxon>
        <taxon>Gunneridae</taxon>
        <taxon>Pentapetalae</taxon>
        <taxon>rosids</taxon>
        <taxon>fabids</taxon>
        <taxon>Fabales</taxon>
        <taxon>Fabaceae</taxon>
        <taxon>Papilionoideae</taxon>
        <taxon>50 kb inversion clade</taxon>
        <taxon>dalbergioids sensu lato</taxon>
        <taxon>Dalbergieae</taxon>
        <taxon>Pterocarpus clade</taxon>
        <taxon>Arachis</taxon>
    </lineage>
</organism>
<evidence type="ECO:0000256" key="3">
    <source>
        <dbReference type="ARBA" id="ARBA00022553"/>
    </source>
</evidence>
<evidence type="ECO:0000256" key="10">
    <source>
        <dbReference type="ARBA" id="ARBA00022989"/>
    </source>
</evidence>
<dbReference type="PROSITE" id="PS00107">
    <property type="entry name" value="PROTEIN_KINASE_ATP"/>
    <property type="match status" value="2"/>
</dbReference>
<accession>A0A445BPL0</accession>
<evidence type="ECO:0000256" key="2">
    <source>
        <dbReference type="ARBA" id="ARBA00022527"/>
    </source>
</evidence>
<keyword evidence="9 13" id="KW-0067">ATP-binding</keyword>
<dbReference type="Gene3D" id="1.10.510.10">
    <property type="entry name" value="Transferase(Phosphotransferase) domain 1"/>
    <property type="match status" value="2"/>
</dbReference>
<keyword evidence="7 13" id="KW-0547">Nucleotide-binding</keyword>
<dbReference type="GO" id="GO:0005524">
    <property type="term" value="F:ATP binding"/>
    <property type="evidence" value="ECO:0007669"/>
    <property type="project" value="UniProtKB-UniRule"/>
</dbReference>
<comment type="subcellular location">
    <subcellularLocation>
        <location evidence="1">Membrane</location>
        <topology evidence="1">Single-pass membrane protein</topology>
    </subcellularLocation>
</comment>
<evidence type="ECO:0000256" key="9">
    <source>
        <dbReference type="ARBA" id="ARBA00022840"/>
    </source>
</evidence>
<feature type="transmembrane region" description="Helical" evidence="14">
    <location>
        <begin position="493"/>
        <end position="516"/>
    </location>
</feature>
<feature type="domain" description="Protein kinase" evidence="16">
    <location>
        <begin position="1419"/>
        <end position="1669"/>
    </location>
</feature>
<keyword evidence="18" id="KW-1185">Reference proteome</keyword>
<dbReference type="STRING" id="3818.A0A445BPL0"/>
<dbReference type="PROSITE" id="PS50011">
    <property type="entry name" value="PROTEIN_KINASE_DOM"/>
    <property type="match status" value="2"/>
</dbReference>
<dbReference type="Pfam" id="PF12819">
    <property type="entry name" value="Malectin_like"/>
    <property type="match status" value="2"/>
</dbReference>
<name>A0A445BPL0_ARAHY</name>
<dbReference type="GO" id="GO:0016020">
    <property type="term" value="C:membrane"/>
    <property type="evidence" value="ECO:0007669"/>
    <property type="project" value="UniProtKB-SubCell"/>
</dbReference>
<keyword evidence="5 14" id="KW-0812">Transmembrane</keyword>
<feature type="binding site" evidence="13">
    <location>
        <position position="586"/>
    </location>
    <ligand>
        <name>ATP</name>
        <dbReference type="ChEBI" id="CHEBI:30616"/>
    </ligand>
</feature>
<feature type="transmembrane region" description="Helical" evidence="14">
    <location>
        <begin position="1352"/>
        <end position="1376"/>
    </location>
</feature>
<keyword evidence="3" id="KW-0597">Phosphoprotein</keyword>
<keyword evidence="10 14" id="KW-1133">Transmembrane helix</keyword>
<dbReference type="EMBL" id="SDMP01000009">
    <property type="protein sequence ID" value="RYR40609.1"/>
    <property type="molecule type" value="Genomic_DNA"/>
</dbReference>
<feature type="domain" description="Protein kinase" evidence="16">
    <location>
        <begin position="559"/>
        <end position="812"/>
    </location>
</feature>
<evidence type="ECO:0000256" key="1">
    <source>
        <dbReference type="ARBA" id="ARBA00004167"/>
    </source>
</evidence>
<feature type="chain" id="PRO_5019503115" description="Protein kinase domain-containing protein" evidence="15">
    <location>
        <begin position="28"/>
        <end position="1716"/>
    </location>
</feature>
<dbReference type="Gene3D" id="3.80.10.10">
    <property type="entry name" value="Ribonuclease Inhibitor"/>
    <property type="match status" value="1"/>
</dbReference>
<dbReference type="Gene3D" id="3.30.200.20">
    <property type="entry name" value="Phosphorylase Kinase, domain 1"/>
    <property type="match status" value="2"/>
</dbReference>
<dbReference type="PANTHER" id="PTHR45631">
    <property type="entry name" value="OS07G0107800 PROTEIN-RELATED"/>
    <property type="match status" value="1"/>
</dbReference>
<keyword evidence="12" id="KW-0675">Receptor</keyword>
<dbReference type="PROSITE" id="PS00108">
    <property type="entry name" value="PROTEIN_KINASE_ST"/>
    <property type="match status" value="2"/>
</dbReference>
<evidence type="ECO:0000256" key="8">
    <source>
        <dbReference type="ARBA" id="ARBA00022777"/>
    </source>
</evidence>
<dbReference type="InterPro" id="IPR017441">
    <property type="entry name" value="Protein_kinase_ATP_BS"/>
</dbReference>
<keyword evidence="4" id="KW-0808">Transferase</keyword>
<evidence type="ECO:0000256" key="12">
    <source>
        <dbReference type="ARBA" id="ARBA00023170"/>
    </source>
</evidence>
<proteinExistence type="predicted"/>
<feature type="signal peptide" evidence="15">
    <location>
        <begin position="1"/>
        <end position="27"/>
    </location>
</feature>
<dbReference type="FunFam" id="1.10.510.10:FF:000146">
    <property type="entry name" value="LRR receptor-like serine/threonine-protein kinase IOS1"/>
    <property type="match status" value="2"/>
</dbReference>
<evidence type="ECO:0000259" key="16">
    <source>
        <dbReference type="PROSITE" id="PS50011"/>
    </source>
</evidence>
<dbReference type="PANTHER" id="PTHR45631:SF202">
    <property type="entry name" value="SENESCENCE-INDUCED RECEPTOR-LIKE SERINE_THREONINE-PROTEIN KINASE"/>
    <property type="match status" value="1"/>
</dbReference>
<reference evidence="17 18" key="1">
    <citation type="submission" date="2019-01" db="EMBL/GenBank/DDBJ databases">
        <title>Sequencing of cultivated peanut Arachis hypogaea provides insights into genome evolution and oil improvement.</title>
        <authorList>
            <person name="Chen X."/>
        </authorList>
    </citation>
    <scope>NUCLEOTIDE SEQUENCE [LARGE SCALE GENOMIC DNA]</scope>
    <source>
        <strain evidence="18">cv. Fuhuasheng</strain>
        <tissue evidence="17">Leaves</tissue>
    </source>
</reference>
<dbReference type="InterPro" id="IPR001245">
    <property type="entry name" value="Ser-Thr/Tyr_kinase_cat_dom"/>
</dbReference>
<dbReference type="InterPro" id="IPR008271">
    <property type="entry name" value="Ser/Thr_kinase_AS"/>
</dbReference>
<sequence length="1716" mass="193781">MHAMAKMIANSVFLLLGALSFIATVQGQDQSGFISIDCGLPENSNYTEKNTGINYISDANFIDSGVSKTVSSQDKTTHPQYFNYLRSFPNGIRNCYRINSSFLYGNYDGLNKLPEFDLYLGVHFWETVKFTNSSVSINYEIIHTLSLDYIHICLVNKGTGTPFISVIEMRVLGNLDTTYRTIDSSTRLARFRRLYFSSITNLIYRYQDDPYDRIWEPYWENKWRLISSNHSNDALDQDNFKPPAVVLKTAATSINATASLDFHWDIDDNETQHQYYFYLHFTELQQLGADHTRSFNINMDGETWNTVESLKYGKVYTKHVRGLSSGCKQCRISLIRTEYSTLPPIISALEIYLAKNFSSQSGTDKDDADAVTNIKMAYRVDSRNWQGDPCLPDAYKWQGVDCSTIDGFLRITSLNLSSSGLTGHIPTDISKLTMLKSLNLANNNLTGSVSNELLQKQSDGRLTLSVGQNPNLLCGITSCTLQTTATRKKKNNAVITVVASIAGILLLLGIAAVIIFRRRKTYDAANNFVLGRRHNPIKESELETKQREYSFNEVVKMTNNFDRILGRGGFGTVYYGFIEDIEVAVKMLSLSSVKLLMRVHHRNLTSLIGYCNEETNIGLIYEYMKNGDLDEHLSGKNNRGKSLNWEDRLRIAVDAAQGLEYLHNGCKPPIIHRDVKCPNILLNENFHAKLADFGLSKCFAAEGDTHVSTNVAGTPGYLDPEYTTSNRLTEKSDVYSFGVVLLRIITGQPVIIIKEDTTHHIIERVNSMIAEGDITKVVDSRLQGDFDNNSAWKAVEIAMASVSATSVQRPYMRDIVTQLKDCLAAELARKRNICDLQNEDLVEQFSSLRLQEDACRFVDMIMQAFNDKLMVLSFQKDPESSVISCLKLLKLLAYVVRTKLICNGEDYHKFPFSTAWSSFFRSNDPRPGSISIDCGLLENSNYTEKNTGINYISDANFIDSGVSKTVSPQDKTTHPQYFTYLRSFPYGTRNCYRINVTSVTRYLIRASFLYGNYDGLNKLPEFDLYLGVHLWDTVKFTNSSVSINYEIIHTLSTDYIHICMVNKGTGTPFISVIEMRILDNANSTYVTEDRSKSLARFRRYKDDPYDRIWEPYWDQKWIQLSGRLSNDDLDQNDFKVPVVVLETSATPKNATASLDFYWEDDYHNNETQHQYYFYFHFADLRKRAPNQTSSINITINGVFWATEELLYANADSTCSDVPWYGSKKYHISLFRTESSSLPPIINALEIYSVKDFSSHHKHQEGLWVNSRNWVGDPCAPIAYKWQGVDCTSFDGFLRITSVNLANNTLTGSVSNELLQKQSDGLLSLSVGQNPNLCASTSCNPQTNDTRKKENNAVIAVLASIAGILLLLVIAAAVIIFRQRKRYAAARNIILGKRRSSIKGSELESKQRQYSFNEVVEMTNNFDRILGRGGFGTVYHGLIENIQVAVKMLSVKLLMRVHHGNLTSLIGYCNEETNIGLIYEYMANGNLDEHLSRKNNRKKSLNWEDRLRIALDAAQGLEYLHSGCKPPIIHRDVKCSNILLNENFHAKLADFGLSKCFAAEDDTHVSTIVAGTPGYLDPEYTTSNRLTEKSDVYSFGVVLLRIITGQLVITVREDTTHHISQLINSLVAEGDITKVVDSRLQGDFDSNSAWRAVEIAMASVSATSVERPYMRDIVTQLKECLAGELARKHNICNLQNEDLVGQFSVNLVSTDMNPSAR</sequence>
<evidence type="ECO:0000256" key="15">
    <source>
        <dbReference type="SAM" id="SignalP"/>
    </source>
</evidence>
<dbReference type="Proteomes" id="UP000289738">
    <property type="component" value="Chromosome A09"/>
</dbReference>
<protein>
    <recommendedName>
        <fullName evidence="16">Protein kinase domain-containing protein</fullName>
    </recommendedName>
</protein>
<dbReference type="InterPro" id="IPR000719">
    <property type="entry name" value="Prot_kinase_dom"/>
</dbReference>
<dbReference type="SUPFAM" id="SSF56112">
    <property type="entry name" value="Protein kinase-like (PK-like)"/>
    <property type="match status" value="2"/>
</dbReference>
<evidence type="ECO:0000256" key="13">
    <source>
        <dbReference type="PROSITE-ProRule" id="PRU10141"/>
    </source>
</evidence>
<keyword evidence="8" id="KW-0418">Kinase</keyword>
<evidence type="ECO:0000256" key="5">
    <source>
        <dbReference type="ARBA" id="ARBA00022692"/>
    </source>
</evidence>